<dbReference type="Pfam" id="PF00111">
    <property type="entry name" value="Fer2"/>
    <property type="match status" value="1"/>
</dbReference>
<dbReference type="PROSITE" id="PS51384">
    <property type="entry name" value="FAD_FR"/>
    <property type="match status" value="1"/>
</dbReference>
<feature type="domain" description="2Fe-2S ferredoxin-type" evidence="7">
    <location>
        <begin position="238"/>
        <end position="320"/>
    </location>
</feature>
<dbReference type="Pfam" id="PF00175">
    <property type="entry name" value="NAD_binding_1"/>
    <property type="match status" value="1"/>
</dbReference>
<keyword evidence="6" id="KW-0411">Iron-sulfur</keyword>
<keyword evidence="5" id="KW-0408">Iron</keyword>
<evidence type="ECO:0008006" key="11">
    <source>
        <dbReference type="Google" id="ProtNLM"/>
    </source>
</evidence>
<protein>
    <recommendedName>
        <fullName evidence="11">Oxidoreductase</fullName>
    </recommendedName>
</protein>
<dbReference type="EMBL" id="NBYO01000001">
    <property type="protein sequence ID" value="OXT02137.1"/>
    <property type="molecule type" value="Genomic_DNA"/>
</dbReference>
<evidence type="ECO:0000256" key="3">
    <source>
        <dbReference type="ARBA" id="ARBA00022723"/>
    </source>
</evidence>
<reference evidence="10" key="1">
    <citation type="journal article" date="2017" name="Int. J. Syst. Evol. Microbiol.">
        <title>Notoacmeibacter marinus gen. nov., sp. nov., isolated from the gut of a limpet and proposal of Notoacmeibacteraceae fam. nov. in the order Rhizobiales of the class Alphaproteobacteria.</title>
        <authorList>
            <person name="Huang Z."/>
            <person name="Guo F."/>
            <person name="Lai Q."/>
        </authorList>
    </citation>
    <scope>NUCLEOTIDE SEQUENCE [LARGE SCALE GENOMIC DNA]</scope>
    <source>
        <strain evidence="10">XMTR2A4</strain>
    </source>
</reference>
<dbReference type="AlphaFoldDB" id="A0A231V204"/>
<dbReference type="PRINTS" id="PR00409">
    <property type="entry name" value="PHDIOXRDTASE"/>
</dbReference>
<evidence type="ECO:0000259" key="7">
    <source>
        <dbReference type="PROSITE" id="PS51085"/>
    </source>
</evidence>
<keyword evidence="2" id="KW-0001">2Fe-2S</keyword>
<dbReference type="PANTHER" id="PTHR47354:SF1">
    <property type="entry name" value="CARNITINE MONOOXYGENASE REDUCTASE SUBUNIT"/>
    <property type="match status" value="1"/>
</dbReference>
<dbReference type="SUPFAM" id="SSF54292">
    <property type="entry name" value="2Fe-2S ferredoxin-like"/>
    <property type="match status" value="1"/>
</dbReference>
<evidence type="ECO:0000256" key="5">
    <source>
        <dbReference type="ARBA" id="ARBA00023004"/>
    </source>
</evidence>
<dbReference type="Gene3D" id="2.40.30.10">
    <property type="entry name" value="Translation factors"/>
    <property type="match status" value="1"/>
</dbReference>
<gene>
    <name evidence="9" type="ORF">B7H23_04225</name>
</gene>
<dbReference type="SUPFAM" id="SSF52343">
    <property type="entry name" value="Ferredoxin reductase-like, C-terminal NADP-linked domain"/>
    <property type="match status" value="1"/>
</dbReference>
<evidence type="ECO:0000256" key="6">
    <source>
        <dbReference type="ARBA" id="ARBA00023014"/>
    </source>
</evidence>
<dbReference type="GO" id="GO:0051537">
    <property type="term" value="F:2 iron, 2 sulfur cluster binding"/>
    <property type="evidence" value="ECO:0007669"/>
    <property type="project" value="UniProtKB-KW"/>
</dbReference>
<dbReference type="Gene3D" id="3.10.20.30">
    <property type="match status" value="1"/>
</dbReference>
<evidence type="ECO:0000256" key="2">
    <source>
        <dbReference type="ARBA" id="ARBA00022714"/>
    </source>
</evidence>
<organism evidence="9 10">
    <name type="scientific">Notoacmeibacter marinus</name>
    <dbReference type="NCBI Taxonomy" id="1876515"/>
    <lineage>
        <taxon>Bacteria</taxon>
        <taxon>Pseudomonadati</taxon>
        <taxon>Pseudomonadota</taxon>
        <taxon>Alphaproteobacteria</taxon>
        <taxon>Hyphomicrobiales</taxon>
        <taxon>Notoacmeibacteraceae</taxon>
        <taxon>Notoacmeibacter</taxon>
    </lineage>
</organism>
<dbReference type="InterPro" id="IPR001041">
    <property type="entry name" value="2Fe-2S_ferredoxin-type"/>
</dbReference>
<dbReference type="InterPro" id="IPR039261">
    <property type="entry name" value="FNR_nucleotide-bd"/>
</dbReference>
<dbReference type="InterPro" id="IPR050415">
    <property type="entry name" value="MRET"/>
</dbReference>
<keyword evidence="1" id="KW-0285">Flavoprotein</keyword>
<proteinExistence type="predicted"/>
<dbReference type="PANTHER" id="PTHR47354">
    <property type="entry name" value="NADH OXIDOREDUCTASE HCR"/>
    <property type="match status" value="1"/>
</dbReference>
<dbReference type="Proteomes" id="UP000215405">
    <property type="component" value="Unassembled WGS sequence"/>
</dbReference>
<dbReference type="InterPro" id="IPR001433">
    <property type="entry name" value="OxRdtase_FAD/NAD-bd"/>
</dbReference>
<accession>A0A231V204</accession>
<keyword evidence="4" id="KW-0560">Oxidoreductase</keyword>
<evidence type="ECO:0000313" key="9">
    <source>
        <dbReference type="EMBL" id="OXT02137.1"/>
    </source>
</evidence>
<dbReference type="InterPro" id="IPR017927">
    <property type="entry name" value="FAD-bd_FR_type"/>
</dbReference>
<dbReference type="CDD" id="cd06185">
    <property type="entry name" value="PDR_like"/>
    <property type="match status" value="1"/>
</dbReference>
<evidence type="ECO:0000256" key="1">
    <source>
        <dbReference type="ARBA" id="ARBA00022630"/>
    </source>
</evidence>
<keyword evidence="3" id="KW-0479">Metal-binding</keyword>
<evidence type="ECO:0000259" key="8">
    <source>
        <dbReference type="PROSITE" id="PS51384"/>
    </source>
</evidence>
<dbReference type="CDD" id="cd00207">
    <property type="entry name" value="fer2"/>
    <property type="match status" value="1"/>
</dbReference>
<dbReference type="PROSITE" id="PS51085">
    <property type="entry name" value="2FE2S_FER_2"/>
    <property type="match status" value="1"/>
</dbReference>
<dbReference type="SUPFAM" id="SSF63380">
    <property type="entry name" value="Riboflavin synthase domain-like"/>
    <property type="match status" value="1"/>
</dbReference>
<dbReference type="GO" id="GO:0016491">
    <property type="term" value="F:oxidoreductase activity"/>
    <property type="evidence" value="ECO:0007669"/>
    <property type="project" value="UniProtKB-KW"/>
</dbReference>
<dbReference type="InterPro" id="IPR036010">
    <property type="entry name" value="2Fe-2S_ferredoxin-like_sf"/>
</dbReference>
<comment type="caution">
    <text evidence="9">The sequence shown here is derived from an EMBL/GenBank/DDBJ whole genome shotgun (WGS) entry which is preliminary data.</text>
</comment>
<dbReference type="RefSeq" id="WP_094076098.1">
    <property type="nucleotide sequence ID" value="NZ_NBYO01000001.1"/>
</dbReference>
<evidence type="ECO:0000256" key="4">
    <source>
        <dbReference type="ARBA" id="ARBA00023002"/>
    </source>
</evidence>
<dbReference type="Gene3D" id="3.40.50.80">
    <property type="entry name" value="Nucleotide-binding domain of ferredoxin-NADP reductase (FNR) module"/>
    <property type="match status" value="1"/>
</dbReference>
<feature type="domain" description="FAD-binding FR-type" evidence="8">
    <location>
        <begin position="3"/>
        <end position="105"/>
    </location>
</feature>
<dbReference type="GO" id="GO:0046872">
    <property type="term" value="F:metal ion binding"/>
    <property type="evidence" value="ECO:0007669"/>
    <property type="project" value="UniProtKB-KW"/>
</dbReference>
<name>A0A231V204_9HYPH</name>
<sequence>MAMKLLQKTVVEAVSRETDRVRAVTLRHAYRPQLQPFEAGAHVTVHLPNGIRRPYSLCSDPGDPTTYRIGVLLEAESRGGGIGVHALRPGDELFVTYPANQFQLTAEPGHSVLIAGGIGITPILAMIYECVRYERSFELHYCGRTLQDMAFLEEIRTLCPADRLFLYADEDPTAPRRLDFEELLTGMSETTHAYCCGPAGMLEAYQRTAVSLAISAERIHFEQFSALAASDNRFGPAFQIEISKTGETFEVSEQQTALEALHEHGIDVPFSCEGGICGECRTELLSGDVDHRDKVLGEDERQRAFMPCVSRGRRRIVIDP</sequence>
<keyword evidence="10" id="KW-1185">Reference proteome</keyword>
<dbReference type="InterPro" id="IPR012675">
    <property type="entry name" value="Beta-grasp_dom_sf"/>
</dbReference>
<dbReference type="InterPro" id="IPR017938">
    <property type="entry name" value="Riboflavin_synthase-like_b-brl"/>
</dbReference>
<evidence type="ECO:0000313" key="10">
    <source>
        <dbReference type="Proteomes" id="UP000215405"/>
    </source>
</evidence>